<protein>
    <recommendedName>
        <fullName evidence="2">SAP domain-containing protein</fullName>
    </recommendedName>
</protein>
<feature type="domain" description="SAP" evidence="2">
    <location>
        <begin position="18"/>
        <end position="52"/>
    </location>
</feature>
<dbReference type="PROSITE" id="PS50800">
    <property type="entry name" value="SAP"/>
    <property type="match status" value="1"/>
</dbReference>
<dbReference type="EMBL" id="JARGDH010000002">
    <property type="protein sequence ID" value="KAL0276426.1"/>
    <property type="molecule type" value="Genomic_DNA"/>
</dbReference>
<evidence type="ECO:0000256" key="1">
    <source>
        <dbReference type="SAM" id="MobiDB-lite"/>
    </source>
</evidence>
<dbReference type="AlphaFoldDB" id="A0AAW2I3I1"/>
<dbReference type="SUPFAM" id="SSF68906">
    <property type="entry name" value="SAP domain"/>
    <property type="match status" value="1"/>
</dbReference>
<name>A0AAW2I3I1_9NEOP</name>
<gene>
    <name evidence="3" type="ORF">PYX00_004007</name>
</gene>
<dbReference type="InterPro" id="IPR036361">
    <property type="entry name" value="SAP_dom_sf"/>
</dbReference>
<sequence>MSESGESSDQQTENILTGLKLMINELKEVLKRKNLKTTGKKEELRRRLVAALVLESERRRGRRGRQGWKTRGYKVRRKVLILPDEAQEDDMIIGRDVLSQPWIKVTTEGQKFRIERKQLTEIQERTVQIKLNPEIDKKRVHESTKRSTRPKRH</sequence>
<comment type="caution">
    <text evidence="3">The sequence shown here is derived from an EMBL/GenBank/DDBJ whole genome shotgun (WGS) entry which is preliminary data.</text>
</comment>
<organism evidence="3">
    <name type="scientific">Menopon gallinae</name>
    <name type="common">poultry shaft louse</name>
    <dbReference type="NCBI Taxonomy" id="328185"/>
    <lineage>
        <taxon>Eukaryota</taxon>
        <taxon>Metazoa</taxon>
        <taxon>Ecdysozoa</taxon>
        <taxon>Arthropoda</taxon>
        <taxon>Hexapoda</taxon>
        <taxon>Insecta</taxon>
        <taxon>Pterygota</taxon>
        <taxon>Neoptera</taxon>
        <taxon>Paraneoptera</taxon>
        <taxon>Psocodea</taxon>
        <taxon>Troctomorpha</taxon>
        <taxon>Phthiraptera</taxon>
        <taxon>Amblycera</taxon>
        <taxon>Menoponidae</taxon>
        <taxon>Menopon</taxon>
    </lineage>
</organism>
<reference evidence="3" key="1">
    <citation type="journal article" date="2024" name="Gigascience">
        <title>Chromosome-level genome of the poultry shaft louse Menopon gallinae provides insight into the host-switching and adaptive evolution of parasitic lice.</title>
        <authorList>
            <person name="Xu Y."/>
            <person name="Ma L."/>
            <person name="Liu S."/>
            <person name="Liang Y."/>
            <person name="Liu Q."/>
            <person name="He Z."/>
            <person name="Tian L."/>
            <person name="Duan Y."/>
            <person name="Cai W."/>
            <person name="Li H."/>
            <person name="Song F."/>
        </authorList>
    </citation>
    <scope>NUCLEOTIDE SEQUENCE</scope>
    <source>
        <strain evidence="3">Cailab_2023a</strain>
    </source>
</reference>
<accession>A0AAW2I3I1</accession>
<feature type="compositionally biased region" description="Basic and acidic residues" evidence="1">
    <location>
        <begin position="133"/>
        <end position="145"/>
    </location>
</feature>
<dbReference type="InterPro" id="IPR003034">
    <property type="entry name" value="SAP_dom"/>
</dbReference>
<dbReference type="Pfam" id="PF02037">
    <property type="entry name" value="SAP"/>
    <property type="match status" value="1"/>
</dbReference>
<evidence type="ECO:0000313" key="3">
    <source>
        <dbReference type="EMBL" id="KAL0276426.1"/>
    </source>
</evidence>
<feature type="region of interest" description="Disordered" evidence="1">
    <location>
        <begin position="133"/>
        <end position="153"/>
    </location>
</feature>
<proteinExistence type="predicted"/>
<dbReference type="Gene3D" id="1.10.720.30">
    <property type="entry name" value="SAP domain"/>
    <property type="match status" value="1"/>
</dbReference>
<evidence type="ECO:0000259" key="2">
    <source>
        <dbReference type="PROSITE" id="PS50800"/>
    </source>
</evidence>